<comment type="caution">
    <text evidence="2">The sequence shown here is derived from an EMBL/GenBank/DDBJ whole genome shotgun (WGS) entry which is preliminary data.</text>
</comment>
<name>A0A9W6BX71_9CHLO</name>
<dbReference type="EMBL" id="BRXU01000030">
    <property type="protein sequence ID" value="GLC59884.1"/>
    <property type="molecule type" value="Genomic_DNA"/>
</dbReference>
<dbReference type="AlphaFoldDB" id="A0A9W6BX71"/>
<dbReference type="Proteomes" id="UP001165080">
    <property type="component" value="Unassembled WGS sequence"/>
</dbReference>
<evidence type="ECO:0000313" key="2">
    <source>
        <dbReference type="EMBL" id="GLC59884.1"/>
    </source>
</evidence>
<accession>A0A9W6BX71</accession>
<feature type="compositionally biased region" description="Low complexity" evidence="1">
    <location>
        <begin position="242"/>
        <end position="252"/>
    </location>
</feature>
<sequence>MINMRPPRFFCASPSLRSGRHICSTPDDTEQLLHCNPACSSGLDEAAAADGYDLLPRSMPAATRRFKGLLAASPATRSSSLDDAAQEAMGLLDNATDVEEQAFQRQQLGSRPVDAEIPCWCSDAPAAAAAALFDDLAAAPKQQQAQVRELIFSADPENDRMQARFTAHLAAAEEITYKPQQGRTGGSSSAASKDSGNSSSHHRGSFLKRLRASATSAAGGGSKQHTDAGSSSLLHRWEARSSNGVNGNSVSGDNIHNRGSGDDGRKGGKGDKGWLASLMARVSTKTRRRGGNTAGILMSDSSSEDELYAPTAVLLHEGRLGLDIPSEAPPLAPCDLLGLDSDCSL</sequence>
<feature type="region of interest" description="Disordered" evidence="1">
    <location>
        <begin position="212"/>
        <end position="231"/>
    </location>
</feature>
<evidence type="ECO:0000313" key="3">
    <source>
        <dbReference type="Proteomes" id="UP001165080"/>
    </source>
</evidence>
<reference evidence="2 3" key="1">
    <citation type="journal article" date="2023" name="Commun. Biol.">
        <title>Reorganization of the ancestral sex-determining regions during the evolution of trioecy in Pleodorina starrii.</title>
        <authorList>
            <person name="Takahashi K."/>
            <person name="Suzuki S."/>
            <person name="Kawai-Toyooka H."/>
            <person name="Yamamoto K."/>
            <person name="Hamaji T."/>
            <person name="Ootsuki R."/>
            <person name="Yamaguchi H."/>
            <person name="Kawachi M."/>
            <person name="Higashiyama T."/>
            <person name="Nozaki H."/>
        </authorList>
    </citation>
    <scope>NUCLEOTIDE SEQUENCE [LARGE SCALE GENOMIC DNA]</scope>
    <source>
        <strain evidence="2 3">NIES-4479</strain>
    </source>
</reference>
<evidence type="ECO:0000256" key="1">
    <source>
        <dbReference type="SAM" id="MobiDB-lite"/>
    </source>
</evidence>
<proteinExistence type="predicted"/>
<gene>
    <name evidence="2" type="primary">PLEST010942</name>
    <name evidence="2" type="ORF">PLESTB_001548800</name>
</gene>
<feature type="compositionally biased region" description="Low complexity" evidence="1">
    <location>
        <begin position="186"/>
        <end position="199"/>
    </location>
</feature>
<feature type="region of interest" description="Disordered" evidence="1">
    <location>
        <begin position="242"/>
        <end position="273"/>
    </location>
</feature>
<feature type="compositionally biased region" description="Basic and acidic residues" evidence="1">
    <location>
        <begin position="255"/>
        <end position="272"/>
    </location>
</feature>
<protein>
    <submittedName>
        <fullName evidence="2">Uncharacterized protein</fullName>
    </submittedName>
</protein>
<organism evidence="2 3">
    <name type="scientific">Pleodorina starrii</name>
    <dbReference type="NCBI Taxonomy" id="330485"/>
    <lineage>
        <taxon>Eukaryota</taxon>
        <taxon>Viridiplantae</taxon>
        <taxon>Chlorophyta</taxon>
        <taxon>core chlorophytes</taxon>
        <taxon>Chlorophyceae</taxon>
        <taxon>CS clade</taxon>
        <taxon>Chlamydomonadales</taxon>
        <taxon>Volvocaceae</taxon>
        <taxon>Pleodorina</taxon>
    </lineage>
</organism>
<feature type="region of interest" description="Disordered" evidence="1">
    <location>
        <begin position="175"/>
        <end position="204"/>
    </location>
</feature>
<keyword evidence="3" id="KW-1185">Reference proteome</keyword>